<proteinExistence type="predicted"/>
<evidence type="ECO:0000313" key="3">
    <source>
        <dbReference type="EMBL" id="CAF1478222.1"/>
    </source>
</evidence>
<accession>A0A814WJA5</accession>
<name>A0A814WJA5_9BILA</name>
<dbReference type="Proteomes" id="UP000663854">
    <property type="component" value="Unassembled WGS sequence"/>
</dbReference>
<evidence type="ECO:0000313" key="5">
    <source>
        <dbReference type="Proteomes" id="UP000663870"/>
    </source>
</evidence>
<dbReference type="Proteomes" id="UP000663870">
    <property type="component" value="Unassembled WGS sequence"/>
</dbReference>
<reference evidence="2" key="1">
    <citation type="submission" date="2021-02" db="EMBL/GenBank/DDBJ databases">
        <authorList>
            <person name="Nowell W R."/>
        </authorList>
    </citation>
    <scope>NUCLEOTIDE SEQUENCE</scope>
</reference>
<evidence type="ECO:0000256" key="1">
    <source>
        <dbReference type="SAM" id="MobiDB-lite"/>
    </source>
</evidence>
<organism evidence="2 4">
    <name type="scientific">Rotaria sordida</name>
    <dbReference type="NCBI Taxonomy" id="392033"/>
    <lineage>
        <taxon>Eukaryota</taxon>
        <taxon>Metazoa</taxon>
        <taxon>Spiralia</taxon>
        <taxon>Gnathifera</taxon>
        <taxon>Rotifera</taxon>
        <taxon>Eurotatoria</taxon>
        <taxon>Bdelloidea</taxon>
        <taxon>Philodinida</taxon>
        <taxon>Philodinidae</taxon>
        <taxon>Rotaria</taxon>
    </lineage>
</organism>
<feature type="compositionally biased region" description="Polar residues" evidence="1">
    <location>
        <begin position="56"/>
        <end position="67"/>
    </location>
</feature>
<keyword evidence="5" id="KW-1185">Reference proteome</keyword>
<gene>
    <name evidence="3" type="ORF">JXQ802_LOCUS39150</name>
    <name evidence="2" type="ORF">PYM288_LOCUS24998</name>
</gene>
<dbReference type="EMBL" id="CAJNOH010001316">
    <property type="protein sequence ID" value="CAF1203266.1"/>
    <property type="molecule type" value="Genomic_DNA"/>
</dbReference>
<evidence type="ECO:0000313" key="2">
    <source>
        <dbReference type="EMBL" id="CAF1203266.1"/>
    </source>
</evidence>
<protein>
    <submittedName>
        <fullName evidence="2">Uncharacterized protein</fullName>
    </submittedName>
</protein>
<sequence>MSSNAAHQSNTNAQINEPPRYDKDRTTEGVPMNANELAKKCTSQNCGHDAVGGGTQETRNNDSSNRK</sequence>
<feature type="compositionally biased region" description="Polar residues" evidence="1">
    <location>
        <begin position="1"/>
        <end position="15"/>
    </location>
</feature>
<dbReference type="EMBL" id="CAJNOL010002231">
    <property type="protein sequence ID" value="CAF1478222.1"/>
    <property type="molecule type" value="Genomic_DNA"/>
</dbReference>
<evidence type="ECO:0000313" key="4">
    <source>
        <dbReference type="Proteomes" id="UP000663854"/>
    </source>
</evidence>
<dbReference type="AlphaFoldDB" id="A0A814WJA5"/>
<comment type="caution">
    <text evidence="2">The sequence shown here is derived from an EMBL/GenBank/DDBJ whole genome shotgun (WGS) entry which is preliminary data.</text>
</comment>
<feature type="region of interest" description="Disordered" evidence="1">
    <location>
        <begin position="1"/>
        <end position="67"/>
    </location>
</feature>